<dbReference type="Proteomes" id="UP000652219">
    <property type="component" value="Unassembled WGS sequence"/>
</dbReference>
<comment type="caution">
    <text evidence="2">The sequence shown here is derived from an EMBL/GenBank/DDBJ whole genome shotgun (WGS) entry which is preliminary data.</text>
</comment>
<evidence type="ECO:0000256" key="1">
    <source>
        <dbReference type="SAM" id="MobiDB-lite"/>
    </source>
</evidence>
<accession>A0A8H6IS75</accession>
<proteinExistence type="predicted"/>
<dbReference type="AlphaFoldDB" id="A0A8H6IS75"/>
<organism evidence="2 3">
    <name type="scientific">Colletotrichum sojae</name>
    <dbReference type="NCBI Taxonomy" id="2175907"/>
    <lineage>
        <taxon>Eukaryota</taxon>
        <taxon>Fungi</taxon>
        <taxon>Dikarya</taxon>
        <taxon>Ascomycota</taxon>
        <taxon>Pezizomycotina</taxon>
        <taxon>Sordariomycetes</taxon>
        <taxon>Hypocreomycetidae</taxon>
        <taxon>Glomerellales</taxon>
        <taxon>Glomerellaceae</taxon>
        <taxon>Colletotrichum</taxon>
        <taxon>Colletotrichum orchidearum species complex</taxon>
    </lineage>
</organism>
<protein>
    <submittedName>
        <fullName evidence="2">Uncharacterized protein</fullName>
    </submittedName>
</protein>
<dbReference type="EMBL" id="WIGN01000408">
    <property type="protein sequence ID" value="KAF6794591.1"/>
    <property type="molecule type" value="Genomic_DNA"/>
</dbReference>
<reference evidence="2 3" key="1">
    <citation type="journal article" date="2020" name="Phytopathology">
        <title>Genome Sequence Resources of Colletotrichum truncatum, C. plurivorum, C. musicola, and C. sojae: Four Species Pathogenic to Soybean (Glycine max).</title>
        <authorList>
            <person name="Rogerio F."/>
            <person name="Boufleur T.R."/>
            <person name="Ciampi-Guillardi M."/>
            <person name="Sukno S.A."/>
            <person name="Thon M.R."/>
            <person name="Massola Junior N.S."/>
            <person name="Baroncelli R."/>
        </authorList>
    </citation>
    <scope>NUCLEOTIDE SEQUENCE [LARGE SCALE GENOMIC DNA]</scope>
    <source>
        <strain evidence="2 3">LFN0009</strain>
    </source>
</reference>
<feature type="compositionally biased region" description="Basic and acidic residues" evidence="1">
    <location>
        <begin position="7"/>
        <end position="16"/>
    </location>
</feature>
<feature type="region of interest" description="Disordered" evidence="1">
    <location>
        <begin position="1"/>
        <end position="21"/>
    </location>
</feature>
<evidence type="ECO:0000313" key="3">
    <source>
        <dbReference type="Proteomes" id="UP000652219"/>
    </source>
</evidence>
<name>A0A8H6IS75_9PEZI</name>
<sequence length="85" mass="8989">MVAASSETDRGHEGPVKTHAVSSQVGSVPFVTADGRLRSEFYALLPDQLPCVFTGLGMSLIVRPLGRKTCPGGPRKRGGTMDGEF</sequence>
<evidence type="ECO:0000313" key="2">
    <source>
        <dbReference type="EMBL" id="KAF6794591.1"/>
    </source>
</evidence>
<keyword evidence="3" id="KW-1185">Reference proteome</keyword>
<gene>
    <name evidence="2" type="ORF">CSOJ01_13664</name>
</gene>